<dbReference type="RefSeq" id="WP_189211565.1">
    <property type="nucleotide sequence ID" value="NZ_BMRB01000002.1"/>
</dbReference>
<evidence type="ECO:0000256" key="5">
    <source>
        <dbReference type="ARBA" id="ARBA00023136"/>
    </source>
</evidence>
<feature type="binding site" evidence="7">
    <location>
        <position position="66"/>
    </location>
    <ligand>
        <name>Zn(2+)</name>
        <dbReference type="ChEBI" id="CHEBI:29105"/>
        <note>catalytic</note>
    </ligand>
</feature>
<feature type="transmembrane region" description="Helical" evidence="8">
    <location>
        <begin position="175"/>
        <end position="197"/>
    </location>
</feature>
<evidence type="ECO:0008006" key="11">
    <source>
        <dbReference type="Google" id="ProtNLM"/>
    </source>
</evidence>
<dbReference type="Pfam" id="PF05875">
    <property type="entry name" value="Ceramidase"/>
    <property type="match status" value="1"/>
</dbReference>
<evidence type="ECO:0000313" key="10">
    <source>
        <dbReference type="Proteomes" id="UP000660680"/>
    </source>
</evidence>
<keyword evidence="5 8" id="KW-0472">Membrane</keyword>
<dbReference type="InterPro" id="IPR008901">
    <property type="entry name" value="ACER"/>
</dbReference>
<evidence type="ECO:0000256" key="4">
    <source>
        <dbReference type="ARBA" id="ARBA00022989"/>
    </source>
</evidence>
<keyword evidence="6" id="KW-0479">Metal-binding</keyword>
<sequence>MPVDAYCERTGPDFWSEPVNALTNVAFLIAAVLAYRHLLRQSTRPPTLVALVVLLTAIGVGSFTFHTVATRWAATLDTTPILLFMLAYVVAFARHFMGAPWRWAWVAAPVFVVFSIGVNALVDLGGYAPALLGLLIMSGIAAFRRMYGYARAYLGIAGLFAVSLTLRTIDESVCGWLPLGTHFLWHVLNATVLYLVIRVAADRSANQVAGIGYPGHTRR</sequence>
<feature type="binding site" evidence="7">
    <location>
        <position position="182"/>
    </location>
    <ligand>
        <name>Zn(2+)</name>
        <dbReference type="ChEBI" id="CHEBI:29105"/>
        <note>catalytic</note>
    </ligand>
</feature>
<keyword evidence="2 8" id="KW-0812">Transmembrane</keyword>
<feature type="transmembrane region" description="Helical" evidence="8">
    <location>
        <begin position="103"/>
        <end position="121"/>
    </location>
</feature>
<comment type="caution">
    <text evidence="9">The sequence shown here is derived from an EMBL/GenBank/DDBJ whole genome shotgun (WGS) entry which is preliminary data.</text>
</comment>
<feature type="transmembrane region" description="Helical" evidence="8">
    <location>
        <begin position="18"/>
        <end position="35"/>
    </location>
</feature>
<feature type="transmembrane region" description="Helical" evidence="8">
    <location>
        <begin position="72"/>
        <end position="91"/>
    </location>
</feature>
<reference evidence="9" key="1">
    <citation type="journal article" date="2014" name="Int. J. Syst. Evol. Microbiol.">
        <title>Complete genome sequence of Corynebacterium casei LMG S-19264T (=DSM 44701T), isolated from a smear-ripened cheese.</title>
        <authorList>
            <consortium name="US DOE Joint Genome Institute (JGI-PGF)"/>
            <person name="Walter F."/>
            <person name="Albersmeier A."/>
            <person name="Kalinowski J."/>
            <person name="Ruckert C."/>
        </authorList>
    </citation>
    <scope>NUCLEOTIDE SEQUENCE</scope>
    <source>
        <strain evidence="9">JCM 3276</strain>
    </source>
</reference>
<dbReference type="EMBL" id="BMRB01000002">
    <property type="protein sequence ID" value="GGS38285.1"/>
    <property type="molecule type" value="Genomic_DNA"/>
</dbReference>
<keyword evidence="4 8" id="KW-1133">Transmembrane helix</keyword>
<evidence type="ECO:0000256" key="8">
    <source>
        <dbReference type="SAM" id="Phobius"/>
    </source>
</evidence>
<evidence type="ECO:0000256" key="6">
    <source>
        <dbReference type="PIRSR" id="PIRSR608901-1"/>
    </source>
</evidence>
<evidence type="ECO:0000256" key="7">
    <source>
        <dbReference type="PIRSR" id="PIRSR608901-2"/>
    </source>
</evidence>
<dbReference type="GO" id="GO:0016811">
    <property type="term" value="F:hydrolase activity, acting on carbon-nitrogen (but not peptide) bonds, in linear amides"/>
    <property type="evidence" value="ECO:0007669"/>
    <property type="project" value="InterPro"/>
</dbReference>
<keyword evidence="10" id="KW-1185">Reference proteome</keyword>
<reference evidence="9" key="2">
    <citation type="submission" date="2020-09" db="EMBL/GenBank/DDBJ databases">
        <authorList>
            <person name="Sun Q."/>
            <person name="Ohkuma M."/>
        </authorList>
    </citation>
    <scope>NUCLEOTIDE SEQUENCE</scope>
    <source>
        <strain evidence="9">JCM 3276</strain>
    </source>
</reference>
<feature type="transmembrane region" description="Helical" evidence="8">
    <location>
        <begin position="127"/>
        <end position="143"/>
    </location>
</feature>
<comment type="subcellular location">
    <subcellularLocation>
        <location evidence="1">Membrane</location>
        <topology evidence="1">Multi-pass membrane protein</topology>
    </subcellularLocation>
</comment>
<evidence type="ECO:0000313" key="9">
    <source>
        <dbReference type="EMBL" id="GGS38285.1"/>
    </source>
</evidence>
<organism evidence="9 10">
    <name type="scientific">Actinokineospora fastidiosa</name>
    <dbReference type="NCBI Taxonomy" id="1816"/>
    <lineage>
        <taxon>Bacteria</taxon>
        <taxon>Bacillati</taxon>
        <taxon>Actinomycetota</taxon>
        <taxon>Actinomycetes</taxon>
        <taxon>Pseudonocardiales</taxon>
        <taxon>Pseudonocardiaceae</taxon>
        <taxon>Actinokineospora</taxon>
    </lineage>
</organism>
<accession>A0A918LEG0</accession>
<name>A0A918LEG0_9PSEU</name>
<keyword evidence="6" id="KW-0106">Calcium</keyword>
<keyword evidence="7" id="KW-0862">Zinc</keyword>
<proteinExistence type="predicted"/>
<feature type="transmembrane region" description="Helical" evidence="8">
    <location>
        <begin position="150"/>
        <end position="169"/>
    </location>
</feature>
<dbReference type="GO" id="GO:0016020">
    <property type="term" value="C:membrane"/>
    <property type="evidence" value="ECO:0007669"/>
    <property type="project" value="UniProtKB-SubCell"/>
</dbReference>
<dbReference type="GO" id="GO:0046872">
    <property type="term" value="F:metal ion binding"/>
    <property type="evidence" value="ECO:0007669"/>
    <property type="project" value="UniProtKB-KW"/>
</dbReference>
<protein>
    <recommendedName>
        <fullName evidence="11">Ceramidase</fullName>
    </recommendedName>
</protein>
<dbReference type="GO" id="GO:0006672">
    <property type="term" value="P:ceramide metabolic process"/>
    <property type="evidence" value="ECO:0007669"/>
    <property type="project" value="InterPro"/>
</dbReference>
<dbReference type="AlphaFoldDB" id="A0A918LEG0"/>
<dbReference type="Proteomes" id="UP000660680">
    <property type="component" value="Unassembled WGS sequence"/>
</dbReference>
<comment type="cofactor">
    <cofactor evidence="7">
        <name>Zn(2+)</name>
        <dbReference type="ChEBI" id="CHEBI:29105"/>
    </cofactor>
</comment>
<evidence type="ECO:0000256" key="3">
    <source>
        <dbReference type="ARBA" id="ARBA00022801"/>
    </source>
</evidence>
<gene>
    <name evidence="9" type="ORF">GCM10010171_36500</name>
</gene>
<feature type="binding site" evidence="7">
    <location>
        <position position="186"/>
    </location>
    <ligand>
        <name>Zn(2+)</name>
        <dbReference type="ChEBI" id="CHEBI:29105"/>
        <note>catalytic</note>
    </ligand>
</feature>
<feature type="transmembrane region" description="Helical" evidence="8">
    <location>
        <begin position="47"/>
        <end position="66"/>
    </location>
</feature>
<keyword evidence="3" id="KW-0378">Hydrolase</keyword>
<evidence type="ECO:0000256" key="1">
    <source>
        <dbReference type="ARBA" id="ARBA00004141"/>
    </source>
</evidence>
<feature type="binding site" evidence="6">
    <location>
        <position position="17"/>
    </location>
    <ligand>
        <name>Ca(2+)</name>
        <dbReference type="ChEBI" id="CHEBI:29108"/>
    </ligand>
</feature>
<evidence type="ECO:0000256" key="2">
    <source>
        <dbReference type="ARBA" id="ARBA00022692"/>
    </source>
</evidence>